<keyword evidence="2" id="KW-0732">Signal</keyword>
<feature type="compositionally biased region" description="Gly residues" evidence="1">
    <location>
        <begin position="337"/>
        <end position="346"/>
    </location>
</feature>
<feature type="region of interest" description="Disordered" evidence="1">
    <location>
        <begin position="301"/>
        <end position="402"/>
    </location>
</feature>
<feature type="signal peptide" evidence="2">
    <location>
        <begin position="1"/>
        <end position="24"/>
    </location>
</feature>
<dbReference type="Proteomes" id="UP001217838">
    <property type="component" value="Unassembled WGS sequence"/>
</dbReference>
<feature type="chain" id="PRO_5047294814" description="Lipoprotein" evidence="2">
    <location>
        <begin position="25"/>
        <end position="402"/>
    </location>
</feature>
<feature type="compositionally biased region" description="Gly residues" evidence="1">
    <location>
        <begin position="305"/>
        <end position="319"/>
    </location>
</feature>
<evidence type="ECO:0000313" key="3">
    <source>
        <dbReference type="EMBL" id="MDC0675192.1"/>
    </source>
</evidence>
<name>A0ABT5BM71_9BACT</name>
<protein>
    <recommendedName>
        <fullName evidence="5">Lipoprotein</fullName>
    </recommendedName>
</protein>
<dbReference type="PROSITE" id="PS51257">
    <property type="entry name" value="PROKAR_LIPOPROTEIN"/>
    <property type="match status" value="1"/>
</dbReference>
<proteinExistence type="predicted"/>
<dbReference type="EMBL" id="JAQNDN010000027">
    <property type="protein sequence ID" value="MDC0675192.1"/>
    <property type="molecule type" value="Genomic_DNA"/>
</dbReference>
<accession>A0ABT5BM71</accession>
<feature type="region of interest" description="Disordered" evidence="1">
    <location>
        <begin position="170"/>
        <end position="197"/>
    </location>
</feature>
<gene>
    <name evidence="3" type="ORF">POL58_46045</name>
</gene>
<reference evidence="3 4" key="1">
    <citation type="submission" date="2022-11" db="EMBL/GenBank/DDBJ databases">
        <title>Minimal conservation of predation-associated metabolite biosynthetic gene clusters underscores biosynthetic potential of Myxococcota including descriptions for ten novel species: Archangium lansinium sp. nov., Myxococcus landrumus sp. nov., Nannocystis bai.</title>
        <authorList>
            <person name="Ahearne A."/>
            <person name="Stevens C."/>
            <person name="Dowd S."/>
        </authorList>
    </citation>
    <scope>NUCLEOTIDE SEQUENCE [LARGE SCALE GENOMIC DNA]</scope>
    <source>
        <strain evidence="3 4">NCELM</strain>
    </source>
</reference>
<feature type="compositionally biased region" description="Gly residues" evidence="1">
    <location>
        <begin position="179"/>
        <end position="197"/>
    </location>
</feature>
<comment type="caution">
    <text evidence="3">The sequence shown here is derived from an EMBL/GenBank/DDBJ whole genome shotgun (WGS) entry which is preliminary data.</text>
</comment>
<evidence type="ECO:0000313" key="4">
    <source>
        <dbReference type="Proteomes" id="UP001217838"/>
    </source>
</evidence>
<evidence type="ECO:0000256" key="1">
    <source>
        <dbReference type="SAM" id="MobiDB-lite"/>
    </source>
</evidence>
<evidence type="ECO:0008006" key="5">
    <source>
        <dbReference type="Google" id="ProtNLM"/>
    </source>
</evidence>
<dbReference type="RefSeq" id="WP_272010039.1">
    <property type="nucleotide sequence ID" value="NZ_JAQNDN010000027.1"/>
</dbReference>
<organism evidence="3 4">
    <name type="scientific">Nannocystis radixulma</name>
    <dbReference type="NCBI Taxonomy" id="2995305"/>
    <lineage>
        <taxon>Bacteria</taxon>
        <taxon>Pseudomonadati</taxon>
        <taxon>Myxococcota</taxon>
        <taxon>Polyangia</taxon>
        <taxon>Nannocystales</taxon>
        <taxon>Nannocystaceae</taxon>
        <taxon>Nannocystis</taxon>
    </lineage>
</organism>
<evidence type="ECO:0000256" key="2">
    <source>
        <dbReference type="SAM" id="SignalP"/>
    </source>
</evidence>
<feature type="compositionally biased region" description="Basic and acidic residues" evidence="1">
    <location>
        <begin position="354"/>
        <end position="364"/>
    </location>
</feature>
<sequence>MSKRATIRRLAALALTATSGCAFFTELTSAGGADASAFTVNMEKYEVHSIDLAFADAGELWCPGQSGAFKVLAQAVDKNKPGEALTLETVAPTAEAKEARGKMDLTEFALAARGGSVDHGVFRATDDSFATLLGFDVKATYRLDSTKEVMRHFDPEYSCINAVGAAGSTGAQGQDGAWGEDGGGAGGQGGPGGAGGAGPRLMAHVTIVRTPKYEKAGLIRVTGDREAMTLFDLAKGITVVARGGEGGRGGVGGQGGAGSDPRGAGGAGGNGGEGGAGGPGGEVLVIVDDRYPELARIVGIDVAGGPPGGGGDGGYGGAGGPPPSVCSKCETPPPGEDGPGGTGGRDGSVSGRAGRSEVRAEDVSRVFASLPPGLRLRSEARVMGPPPGPPVKPPVKPPKRRR</sequence>
<feature type="region of interest" description="Disordered" evidence="1">
    <location>
        <begin position="243"/>
        <end position="281"/>
    </location>
</feature>
<feature type="compositionally biased region" description="Pro residues" evidence="1">
    <location>
        <begin position="384"/>
        <end position="396"/>
    </location>
</feature>
<keyword evidence="4" id="KW-1185">Reference proteome</keyword>